<dbReference type="CDD" id="cd13880">
    <property type="entry name" value="CuRO_2_MaLCC_like"/>
    <property type="match status" value="1"/>
</dbReference>
<dbReference type="InterPro" id="IPR011707">
    <property type="entry name" value="Cu-oxidase-like_N"/>
</dbReference>
<proteinExistence type="inferred from homology"/>
<dbReference type="Pfam" id="PF00394">
    <property type="entry name" value="Cu-oxidase"/>
    <property type="match status" value="1"/>
</dbReference>
<evidence type="ECO:0000256" key="7">
    <source>
        <dbReference type="ARBA" id="ARBA00023180"/>
    </source>
</evidence>
<gene>
    <name evidence="11" type="primary">ptaK-1</name>
    <name evidence="11" type="ORF">Focb16_v002087</name>
</gene>
<dbReference type="Pfam" id="PF07731">
    <property type="entry name" value="Cu-oxidase_2"/>
    <property type="match status" value="1"/>
</dbReference>
<dbReference type="InterPro" id="IPR033138">
    <property type="entry name" value="Cu_oxidase_CS"/>
</dbReference>
<dbReference type="CDD" id="cd13854">
    <property type="entry name" value="CuRO_1_MaLCC_like"/>
    <property type="match status" value="1"/>
</dbReference>
<dbReference type="GO" id="GO:0005507">
    <property type="term" value="F:copper ion binding"/>
    <property type="evidence" value="ECO:0007669"/>
    <property type="project" value="InterPro"/>
</dbReference>
<feature type="domain" description="Plastocyanin-like" evidence="10">
    <location>
        <begin position="60"/>
        <end position="174"/>
    </location>
</feature>
<keyword evidence="5" id="KW-0560">Oxidoreductase</keyword>
<feature type="domain" description="Plastocyanin-like" evidence="9">
    <location>
        <begin position="417"/>
        <end position="534"/>
    </location>
</feature>
<evidence type="ECO:0000256" key="2">
    <source>
        <dbReference type="ARBA" id="ARBA00022723"/>
    </source>
</evidence>
<name>A0A559L965_FUSOC</name>
<comment type="similarity">
    <text evidence="1">Belongs to the multicopper oxidase family.</text>
</comment>
<keyword evidence="3" id="KW-0732">Signal</keyword>
<dbReference type="SUPFAM" id="SSF49503">
    <property type="entry name" value="Cupredoxins"/>
    <property type="match status" value="3"/>
</dbReference>
<protein>
    <submittedName>
        <fullName evidence="11">Oxidoreductase ptaK</fullName>
    </submittedName>
</protein>
<dbReference type="InterPro" id="IPR008972">
    <property type="entry name" value="Cupredoxin"/>
</dbReference>
<evidence type="ECO:0000259" key="10">
    <source>
        <dbReference type="Pfam" id="PF07732"/>
    </source>
</evidence>
<keyword evidence="2" id="KW-0479">Metal-binding</keyword>
<evidence type="ECO:0000259" key="8">
    <source>
        <dbReference type="Pfam" id="PF00394"/>
    </source>
</evidence>
<keyword evidence="6" id="KW-0186">Copper</keyword>
<dbReference type="FunFam" id="2.60.40.420:FF:000021">
    <property type="entry name" value="Extracellular dihydrogeodin oxidase/laccase"/>
    <property type="match status" value="1"/>
</dbReference>
<accession>A0A559L965</accession>
<dbReference type="AlphaFoldDB" id="A0A559L965"/>
<feature type="domain" description="Plastocyanin-like" evidence="8">
    <location>
        <begin position="186"/>
        <end position="343"/>
    </location>
</feature>
<evidence type="ECO:0000259" key="9">
    <source>
        <dbReference type="Pfam" id="PF07731"/>
    </source>
</evidence>
<evidence type="ECO:0000256" key="3">
    <source>
        <dbReference type="ARBA" id="ARBA00022729"/>
    </source>
</evidence>
<organism evidence="11 12">
    <name type="scientific">Fusarium oxysporum f. sp. cubense</name>
    <dbReference type="NCBI Taxonomy" id="61366"/>
    <lineage>
        <taxon>Eukaryota</taxon>
        <taxon>Fungi</taxon>
        <taxon>Dikarya</taxon>
        <taxon>Ascomycota</taxon>
        <taxon>Pezizomycotina</taxon>
        <taxon>Sordariomycetes</taxon>
        <taxon>Hypocreomycetidae</taxon>
        <taxon>Hypocreales</taxon>
        <taxon>Nectriaceae</taxon>
        <taxon>Fusarium</taxon>
        <taxon>Fusarium oxysporum species complex</taxon>
    </lineage>
</organism>
<comment type="caution">
    <text evidence="11">The sequence shown here is derived from an EMBL/GenBank/DDBJ whole genome shotgun (WGS) entry which is preliminary data.</text>
</comment>
<evidence type="ECO:0000256" key="6">
    <source>
        <dbReference type="ARBA" id="ARBA00023008"/>
    </source>
</evidence>
<evidence type="ECO:0000313" key="11">
    <source>
        <dbReference type="EMBL" id="TVY69901.1"/>
    </source>
</evidence>
<keyword evidence="7" id="KW-0325">Glycoprotein</keyword>
<dbReference type="InterPro" id="IPR011706">
    <property type="entry name" value="Cu-oxidase_C"/>
</dbReference>
<evidence type="ECO:0000256" key="1">
    <source>
        <dbReference type="ARBA" id="ARBA00010609"/>
    </source>
</evidence>
<evidence type="ECO:0000256" key="4">
    <source>
        <dbReference type="ARBA" id="ARBA00022737"/>
    </source>
</evidence>
<dbReference type="Pfam" id="PF07732">
    <property type="entry name" value="Cu-oxidase_3"/>
    <property type="match status" value="1"/>
</dbReference>
<reference evidence="11 12" key="1">
    <citation type="journal article" date="2019" name="Microbiol. Resour. Announc.">
        <title>High-quality draft genome sequence of Fusarium oxysporum f. sp. cubense strain 160527, a causal agent of Panama disease.</title>
        <authorList>
            <person name="Asai S."/>
            <person name="Ayukawa Y."/>
            <person name="Gan P."/>
            <person name="Masuda S."/>
            <person name="Komatsu K."/>
            <person name="Shirasu K."/>
            <person name="Arie T."/>
        </authorList>
    </citation>
    <scope>NUCLEOTIDE SEQUENCE [LARGE SCALE GENOMIC DNA]</scope>
    <source>
        <strain evidence="11 12">160527</strain>
    </source>
</reference>
<sequence>MDSLNYSLSLLGTFDSPVLPSFLTDNPTPNGYPWSTLNPSTNYYNDYPNTGVIRRYDFSVSRGTIAPDGYELGVILVNGQFPGPTIEANWGDTIQVTVSNDIENEGLAIHWHGFQQKTTPWEDGVPGITQCPIPPGKKFTYQFVAELYGTTWYHSHYSAQYSAGLFGPIVIYGPREKKNYDIDIGPILLNDWYHQEYFDLVEAVMKPGSPGFVFSDSNLINGKMNFNCSSVSPGDNTPCTSNAGISKFHFKRGKTYRLRLINAGAEGLQRFSIDGHSMTVIANDFVPVEPYETKVVTLGIGQRSDILVKAKGDLDSYWMRSNISSKCSLSRAPDALAAIYYDHADQNKEPESEPWDIPDPGTCANDDLSLTKPIMKLSLPHADLTMDLEINSFKNESDVTLWSLGNVSFRANYNSPTLLLSKLGNHSFEEQWNVRNTGKAKSVRINVINNTPVAHPMHLHGFNMYVLHEGPGTWDGTIINRNNPERRDVVMIRGNGHLVVQFDAANNPGVWPFHCHIAWHVSAGLLTQFLTNPDKVERLRIPNVVAETCRQWGRWTSTNIPAQIDSGL</sequence>
<dbReference type="PROSITE" id="PS00079">
    <property type="entry name" value="MULTICOPPER_OXIDASE1"/>
    <property type="match status" value="1"/>
</dbReference>
<dbReference type="EMBL" id="SRMI01000005">
    <property type="protein sequence ID" value="TVY69901.1"/>
    <property type="molecule type" value="Genomic_DNA"/>
</dbReference>
<dbReference type="PROSITE" id="PS00080">
    <property type="entry name" value="MULTICOPPER_OXIDASE2"/>
    <property type="match status" value="1"/>
</dbReference>
<dbReference type="InterPro" id="IPR001117">
    <property type="entry name" value="Cu-oxidase_2nd"/>
</dbReference>
<dbReference type="InterPro" id="IPR002355">
    <property type="entry name" value="Cu_oxidase_Cu_BS"/>
</dbReference>
<keyword evidence="4" id="KW-0677">Repeat</keyword>
<dbReference type="Proteomes" id="UP000320707">
    <property type="component" value="Unassembled WGS sequence"/>
</dbReference>
<dbReference type="GO" id="GO:0016491">
    <property type="term" value="F:oxidoreductase activity"/>
    <property type="evidence" value="ECO:0007669"/>
    <property type="project" value="UniProtKB-KW"/>
</dbReference>
<dbReference type="Gene3D" id="2.60.40.420">
    <property type="entry name" value="Cupredoxins - blue copper proteins"/>
    <property type="match status" value="3"/>
</dbReference>
<dbReference type="FunFam" id="2.60.40.420:FF:000038">
    <property type="entry name" value="Extracellular dihydrogeodin oxidase/laccase"/>
    <property type="match status" value="1"/>
</dbReference>
<dbReference type="PANTHER" id="PTHR11709">
    <property type="entry name" value="MULTI-COPPER OXIDASE"/>
    <property type="match status" value="1"/>
</dbReference>
<dbReference type="InterPro" id="IPR045087">
    <property type="entry name" value="Cu-oxidase_fam"/>
</dbReference>
<evidence type="ECO:0000256" key="5">
    <source>
        <dbReference type="ARBA" id="ARBA00023002"/>
    </source>
</evidence>
<evidence type="ECO:0000313" key="12">
    <source>
        <dbReference type="Proteomes" id="UP000320707"/>
    </source>
</evidence>
<dbReference type="CDD" id="cd13901">
    <property type="entry name" value="CuRO_3_MaLCC_like"/>
    <property type="match status" value="1"/>
</dbReference>
<dbReference type="PANTHER" id="PTHR11709:SF145">
    <property type="entry name" value="LCC1"/>
    <property type="match status" value="1"/>
</dbReference>